<dbReference type="Proteomes" id="UP000054144">
    <property type="component" value="Unassembled WGS sequence"/>
</dbReference>
<organism evidence="3 4">
    <name type="scientific">Fistulina hepatica ATCC 64428</name>
    <dbReference type="NCBI Taxonomy" id="1128425"/>
    <lineage>
        <taxon>Eukaryota</taxon>
        <taxon>Fungi</taxon>
        <taxon>Dikarya</taxon>
        <taxon>Basidiomycota</taxon>
        <taxon>Agaricomycotina</taxon>
        <taxon>Agaricomycetes</taxon>
        <taxon>Agaricomycetidae</taxon>
        <taxon>Agaricales</taxon>
        <taxon>Fistulinaceae</taxon>
        <taxon>Fistulina</taxon>
    </lineage>
</organism>
<dbReference type="Gene3D" id="2.40.40.10">
    <property type="entry name" value="RlpA-like domain"/>
    <property type="match status" value="1"/>
</dbReference>
<dbReference type="InterPro" id="IPR036908">
    <property type="entry name" value="RlpA-like_sf"/>
</dbReference>
<keyword evidence="2" id="KW-0732">Signal</keyword>
<dbReference type="AlphaFoldDB" id="A0A0D7A9K8"/>
<evidence type="ECO:0000256" key="2">
    <source>
        <dbReference type="SAM" id="SignalP"/>
    </source>
</evidence>
<feature type="signal peptide" evidence="2">
    <location>
        <begin position="1"/>
        <end position="25"/>
    </location>
</feature>
<feature type="chain" id="PRO_5002316045" description="RlpA-like protein double-psi beta-barrel domain-containing protein" evidence="2">
    <location>
        <begin position="26"/>
        <end position="258"/>
    </location>
</feature>
<reference evidence="3 4" key="1">
    <citation type="journal article" date="2015" name="Fungal Genet. Biol.">
        <title>Evolution of novel wood decay mechanisms in Agaricales revealed by the genome sequences of Fistulina hepatica and Cylindrobasidium torrendii.</title>
        <authorList>
            <person name="Floudas D."/>
            <person name="Held B.W."/>
            <person name="Riley R."/>
            <person name="Nagy L.G."/>
            <person name="Koehler G."/>
            <person name="Ransdell A.S."/>
            <person name="Younus H."/>
            <person name="Chow J."/>
            <person name="Chiniquy J."/>
            <person name="Lipzen A."/>
            <person name="Tritt A."/>
            <person name="Sun H."/>
            <person name="Haridas S."/>
            <person name="LaButti K."/>
            <person name="Ohm R.A."/>
            <person name="Kues U."/>
            <person name="Blanchette R.A."/>
            <person name="Grigoriev I.V."/>
            <person name="Minto R.E."/>
            <person name="Hibbett D.S."/>
        </authorList>
    </citation>
    <scope>NUCLEOTIDE SEQUENCE [LARGE SCALE GENOMIC DNA]</scope>
    <source>
        <strain evidence="3 4">ATCC 64428</strain>
    </source>
</reference>
<dbReference type="CDD" id="cd22191">
    <property type="entry name" value="DPBB_RlpA_EXP_N-like"/>
    <property type="match status" value="1"/>
</dbReference>
<feature type="compositionally biased region" description="Basic residues" evidence="1">
    <location>
        <begin position="96"/>
        <end position="108"/>
    </location>
</feature>
<gene>
    <name evidence="3" type="ORF">FISHEDRAFT_66390</name>
</gene>
<keyword evidence="4" id="KW-1185">Reference proteome</keyword>
<name>A0A0D7A9K8_9AGAR</name>
<dbReference type="EMBL" id="KN882026">
    <property type="protein sequence ID" value="KIY46631.1"/>
    <property type="molecule type" value="Genomic_DNA"/>
</dbReference>
<dbReference type="SUPFAM" id="SSF50685">
    <property type="entry name" value="Barwin-like endoglucanases"/>
    <property type="match status" value="1"/>
</dbReference>
<evidence type="ECO:0000256" key="1">
    <source>
        <dbReference type="SAM" id="MobiDB-lite"/>
    </source>
</evidence>
<accession>A0A0D7A9K8</accession>
<protein>
    <recommendedName>
        <fullName evidence="5">RlpA-like protein double-psi beta-barrel domain-containing protein</fullName>
    </recommendedName>
</protein>
<evidence type="ECO:0008006" key="5">
    <source>
        <dbReference type="Google" id="ProtNLM"/>
    </source>
</evidence>
<proteinExistence type="predicted"/>
<sequence length="258" mass="28268">MPCRPPSILTLLGVFFIFHLYTVRGVSTPSNALLESRYIRPHALADVPDNYNFDPRDGWQAVNVTDMQYKYRRSLEEDDDDGSASMNTTTLQARDGKKKSKKVKKTKAIKSSTGKLPGLGSIAGAALAKVLQSIQPQGKPEPIKVTWYTGNDLKNPSCWPNGKWSPTDASFIAALSEDGKGGLQLCNTPQKCTFARVGDTCAGCKEKHIDLTRAAFGHLASYEDGVAMVQMRPATNPADGWCVISDVLAWFEELWGPK</sequence>
<evidence type="ECO:0000313" key="4">
    <source>
        <dbReference type="Proteomes" id="UP000054144"/>
    </source>
</evidence>
<evidence type="ECO:0000313" key="3">
    <source>
        <dbReference type="EMBL" id="KIY46631.1"/>
    </source>
</evidence>
<feature type="region of interest" description="Disordered" evidence="1">
    <location>
        <begin position="75"/>
        <end position="108"/>
    </location>
</feature>
<dbReference type="OrthoDB" id="406505at2759"/>